<accession>A0AAW9DAF6</accession>
<comment type="caution">
    <text evidence="1">The sequence shown here is derived from an EMBL/GenBank/DDBJ whole genome shotgun (WGS) entry which is preliminary data.</text>
</comment>
<dbReference type="AlphaFoldDB" id="A0AAW9DAF6"/>
<reference evidence="1" key="2">
    <citation type="submission" date="2023-07" db="EMBL/GenBank/DDBJ databases">
        <authorList>
            <person name="Zhang M."/>
            <person name="Zhou G."/>
        </authorList>
    </citation>
    <scope>NUCLEOTIDE SEQUENCE</scope>
    <source>
        <strain evidence="1">BJSY19SF1-2</strain>
    </source>
</reference>
<gene>
    <name evidence="1" type="ORF">Q6A80_05370</name>
</gene>
<reference evidence="1" key="1">
    <citation type="journal article" date="2023" name="Front. Microbiol.">
        <title>Genomic diversity and taxonomic marker for Arcobacter species.</title>
        <authorList>
            <person name="Zhou G."/>
            <person name="Gu Y."/>
            <person name="Wang H."/>
            <person name="Chen X."/>
            <person name="Zhang X."/>
            <person name="Shao Z."/>
            <person name="Yan X."/>
            <person name="Zhang J."/>
            <person name="Zhang M."/>
        </authorList>
    </citation>
    <scope>NUCLEOTIDE SEQUENCE</scope>
    <source>
        <strain evidence="1">BJSY19SF1-2</strain>
    </source>
</reference>
<name>A0AAW9DAF6_9BACT</name>
<dbReference type="Proteomes" id="UP001283691">
    <property type="component" value="Unassembled WGS sequence"/>
</dbReference>
<evidence type="ECO:0000313" key="2">
    <source>
        <dbReference type="Proteomes" id="UP001283691"/>
    </source>
</evidence>
<evidence type="ECO:0000313" key="1">
    <source>
        <dbReference type="EMBL" id="MDX4069153.1"/>
    </source>
</evidence>
<dbReference type="EMBL" id="JAUQUR010000002">
    <property type="protein sequence ID" value="MDX4069153.1"/>
    <property type="molecule type" value="Genomic_DNA"/>
</dbReference>
<organism evidence="1 2">
    <name type="scientific">Aliarcobacter skirrowii</name>
    <dbReference type="NCBI Taxonomy" id="28200"/>
    <lineage>
        <taxon>Bacteria</taxon>
        <taxon>Pseudomonadati</taxon>
        <taxon>Campylobacterota</taxon>
        <taxon>Epsilonproteobacteria</taxon>
        <taxon>Campylobacterales</taxon>
        <taxon>Arcobacteraceae</taxon>
        <taxon>Aliarcobacter</taxon>
    </lineage>
</organism>
<dbReference type="RefSeq" id="WP_319047911.1">
    <property type="nucleotide sequence ID" value="NZ_JAUQUR010000002.1"/>
</dbReference>
<protein>
    <submittedName>
        <fullName evidence="1">Uncharacterized protein</fullName>
    </submittedName>
</protein>
<proteinExistence type="predicted"/>
<sequence length="42" mass="5079">MAIRIFNEKRKYIGIMVAHTLKDLAYISKSYKYWEFVSEDYG</sequence>